<name>A0A327RH67_9FLAO</name>
<keyword evidence="1" id="KW-0812">Transmembrane</keyword>
<accession>A0A327RH67</accession>
<dbReference type="SMART" id="SM00850">
    <property type="entry name" value="LytTR"/>
    <property type="match status" value="1"/>
</dbReference>
<feature type="transmembrane region" description="Helical" evidence="1">
    <location>
        <begin position="120"/>
        <end position="140"/>
    </location>
</feature>
<dbReference type="RefSeq" id="WP_111622250.1">
    <property type="nucleotide sequence ID" value="NZ_QLLN01000001.1"/>
</dbReference>
<feature type="transmembrane region" description="Helical" evidence="1">
    <location>
        <begin position="21"/>
        <end position="41"/>
    </location>
</feature>
<evidence type="ECO:0000313" key="4">
    <source>
        <dbReference type="Proteomes" id="UP000249696"/>
    </source>
</evidence>
<dbReference type="Pfam" id="PF04397">
    <property type="entry name" value="LytTR"/>
    <property type="match status" value="1"/>
</dbReference>
<proteinExistence type="predicted"/>
<evidence type="ECO:0000313" key="3">
    <source>
        <dbReference type="EMBL" id="RAJ16021.1"/>
    </source>
</evidence>
<dbReference type="Gene3D" id="2.40.50.1020">
    <property type="entry name" value="LytTr DNA-binding domain"/>
    <property type="match status" value="1"/>
</dbReference>
<organism evidence="3 4">
    <name type="scientific">Arenibacter echinorum</name>
    <dbReference type="NCBI Taxonomy" id="440515"/>
    <lineage>
        <taxon>Bacteria</taxon>
        <taxon>Pseudomonadati</taxon>
        <taxon>Bacteroidota</taxon>
        <taxon>Flavobacteriia</taxon>
        <taxon>Flavobacteriales</taxon>
        <taxon>Flavobacteriaceae</taxon>
        <taxon>Arenibacter</taxon>
    </lineage>
</organism>
<protein>
    <submittedName>
        <fullName evidence="3">LytTR family transcriptional regulator</fullName>
    </submittedName>
</protein>
<reference evidence="3 4" key="1">
    <citation type="submission" date="2018-06" db="EMBL/GenBank/DDBJ databases">
        <title>Genomic Encyclopedia of Archaeal and Bacterial Type Strains, Phase II (KMG-II): from individual species to whole genera.</title>
        <authorList>
            <person name="Goeker M."/>
        </authorList>
    </citation>
    <scope>NUCLEOTIDE SEQUENCE [LARGE SCALE GENOMIC DNA]</scope>
    <source>
        <strain evidence="3 4">DSM 23522</strain>
    </source>
</reference>
<keyword evidence="1" id="KW-0472">Membrane</keyword>
<feature type="transmembrane region" description="Helical" evidence="1">
    <location>
        <begin position="82"/>
        <end position="100"/>
    </location>
</feature>
<dbReference type="AlphaFoldDB" id="A0A327RH67"/>
<evidence type="ECO:0000259" key="2">
    <source>
        <dbReference type="PROSITE" id="PS50930"/>
    </source>
</evidence>
<dbReference type="OrthoDB" id="1118393at2"/>
<feature type="transmembrane region" description="Helical" evidence="1">
    <location>
        <begin position="53"/>
        <end position="75"/>
    </location>
</feature>
<feature type="domain" description="HTH LytTR-type" evidence="2">
    <location>
        <begin position="182"/>
        <end position="280"/>
    </location>
</feature>
<keyword evidence="4" id="KW-1185">Reference proteome</keyword>
<dbReference type="Proteomes" id="UP000249696">
    <property type="component" value="Unassembled WGS sequence"/>
</dbReference>
<keyword evidence="1" id="KW-1133">Transmembrane helix</keyword>
<evidence type="ECO:0000256" key="1">
    <source>
        <dbReference type="SAM" id="Phobius"/>
    </source>
</evidence>
<dbReference type="PROSITE" id="PS50930">
    <property type="entry name" value="HTH_LYTTR"/>
    <property type="match status" value="1"/>
</dbReference>
<sequence>MRKRIEAILNQDIPYMDSSRSKLLLIGFIGLYSFIFINIYAPYNINKWGENYYWEFILIGLSVLIFTQFILRALFGPKRFKIYSLLPWGLMEMALMAVIFELAYSPPMRTLQEQISEFLLTFWQIGLVVVVPYTLFLWYAQIQQKLSSFKEEIQFNTKGTNDEGNGELLIFNGENNMVVLAIKYKQLLYIKSAGNYLELFYFTGEKISKELIRMSFKELEDIINDTKVIRIHRSYMVNTIHISTAKKTKKGYNLSIQYIPEEKIPVSYGYKTDFEKALQQKKCPINPK</sequence>
<gene>
    <name evidence="3" type="ORF">LV92_00725</name>
</gene>
<comment type="caution">
    <text evidence="3">The sequence shown here is derived from an EMBL/GenBank/DDBJ whole genome shotgun (WGS) entry which is preliminary data.</text>
</comment>
<dbReference type="GO" id="GO:0003677">
    <property type="term" value="F:DNA binding"/>
    <property type="evidence" value="ECO:0007669"/>
    <property type="project" value="InterPro"/>
</dbReference>
<dbReference type="EMBL" id="QLLN01000001">
    <property type="protein sequence ID" value="RAJ16021.1"/>
    <property type="molecule type" value="Genomic_DNA"/>
</dbReference>
<dbReference type="InterPro" id="IPR007492">
    <property type="entry name" value="LytTR_DNA-bd_dom"/>
</dbReference>